<dbReference type="EMBL" id="CP060412">
    <property type="protein sequence ID" value="QNK03938.1"/>
    <property type="molecule type" value="Genomic_DNA"/>
</dbReference>
<dbReference type="Pfam" id="PF01613">
    <property type="entry name" value="Flavin_Reduct"/>
    <property type="match status" value="1"/>
</dbReference>
<feature type="domain" description="Flavin reductase like" evidence="1">
    <location>
        <begin position="150"/>
        <end position="276"/>
    </location>
</feature>
<gene>
    <name evidence="2" type="ORF">H8F01_20020</name>
</gene>
<dbReference type="InterPro" id="IPR002563">
    <property type="entry name" value="Flavin_Rdtase-like_dom"/>
</dbReference>
<dbReference type="GO" id="GO:0016646">
    <property type="term" value="F:oxidoreductase activity, acting on the CH-NH group of donors, NAD or NADP as acceptor"/>
    <property type="evidence" value="ECO:0007669"/>
    <property type="project" value="UniProtKB-ARBA"/>
</dbReference>
<keyword evidence="3" id="KW-1185">Reference proteome</keyword>
<dbReference type="SUPFAM" id="SSF50475">
    <property type="entry name" value="FMN-binding split barrel"/>
    <property type="match status" value="1"/>
</dbReference>
<dbReference type="AlphaFoldDB" id="A0A7G8QAY0"/>
<organism evidence="2 3">
    <name type="scientific">Dyella telluris</name>
    <dbReference type="NCBI Taxonomy" id="2763498"/>
    <lineage>
        <taxon>Bacteria</taxon>
        <taxon>Pseudomonadati</taxon>
        <taxon>Pseudomonadota</taxon>
        <taxon>Gammaproteobacteria</taxon>
        <taxon>Lysobacterales</taxon>
        <taxon>Rhodanobacteraceae</taxon>
        <taxon>Dyella</taxon>
    </lineage>
</organism>
<protein>
    <submittedName>
        <fullName evidence="2">Flavin reductase</fullName>
    </submittedName>
</protein>
<sequence>MLTNWIRPIVRPLPQWSPVAVAPPQHATSACMHWEGGEADVTADHTVASLKPLVIATSLDAGQDPVIDYRDRMTGELVGALRLGRLASLSIDGAPVTLYRVTAGGHHCLRWPHRHWNRWLQNRLMRKQPSSQHALMAPSAVQQLMVAYLCPRPVVLVSISTPEHRNMFPMDLIGPLERSGFYSLALRNTNVSAEVIRHTGHVALSCIPAAMKPEAYKLSEHHRQPLPDWHALPFPVRPSQERGIPIVAEALGVQELTILHSQDIGSHIFFIGRIANDERLAEGCQLHHTPGFYQAYRRQRRMPFAEA</sequence>
<accession>A0A7G8QAY0</accession>
<dbReference type="Proteomes" id="UP000515873">
    <property type="component" value="Chromosome"/>
</dbReference>
<reference evidence="2 3" key="1">
    <citation type="submission" date="2020-08" db="EMBL/GenBank/DDBJ databases">
        <title>Dyella sp. G9 isolated from forest soil.</title>
        <authorList>
            <person name="Fu J."/>
            <person name="Qiu L."/>
        </authorList>
    </citation>
    <scope>NUCLEOTIDE SEQUENCE [LARGE SCALE GENOMIC DNA]</scope>
    <source>
        <strain evidence="2 3">G9</strain>
    </source>
</reference>
<name>A0A7G8QAY0_9GAMM</name>
<evidence type="ECO:0000313" key="2">
    <source>
        <dbReference type="EMBL" id="QNK03938.1"/>
    </source>
</evidence>
<dbReference type="KEGG" id="dtl:H8F01_20020"/>
<dbReference type="Gene3D" id="2.30.110.10">
    <property type="entry name" value="Electron Transport, Fmn-binding Protein, Chain A"/>
    <property type="match status" value="1"/>
</dbReference>
<dbReference type="GO" id="GO:0010181">
    <property type="term" value="F:FMN binding"/>
    <property type="evidence" value="ECO:0007669"/>
    <property type="project" value="InterPro"/>
</dbReference>
<evidence type="ECO:0000259" key="1">
    <source>
        <dbReference type="Pfam" id="PF01613"/>
    </source>
</evidence>
<proteinExistence type="predicted"/>
<evidence type="ECO:0000313" key="3">
    <source>
        <dbReference type="Proteomes" id="UP000515873"/>
    </source>
</evidence>
<dbReference type="PROSITE" id="PS51257">
    <property type="entry name" value="PROKAR_LIPOPROTEIN"/>
    <property type="match status" value="1"/>
</dbReference>
<dbReference type="InterPro" id="IPR012349">
    <property type="entry name" value="Split_barrel_FMN-bd"/>
</dbReference>